<keyword evidence="2" id="KW-1185">Reference proteome</keyword>
<reference evidence="1 2" key="1">
    <citation type="submission" date="2019-09" db="EMBL/GenBank/DDBJ databases">
        <title>Complete genome sequence of Arachidicoccus sp. B3-10 isolated from apple orchard soil.</title>
        <authorList>
            <person name="Kim H.S."/>
            <person name="Han K.-I."/>
            <person name="Suh M.K."/>
            <person name="Lee K.C."/>
            <person name="Eom M.K."/>
            <person name="Kim J.-S."/>
            <person name="Kang S.W."/>
            <person name="Sin Y."/>
            <person name="Lee J.-S."/>
        </authorList>
    </citation>
    <scope>NUCLEOTIDE SEQUENCE [LARGE SCALE GENOMIC DNA]</scope>
    <source>
        <strain evidence="1 2">B3-10</strain>
    </source>
</reference>
<organism evidence="1 2">
    <name type="scientific">Rhizosphaericola mali</name>
    <dbReference type="NCBI Taxonomy" id="2545455"/>
    <lineage>
        <taxon>Bacteria</taxon>
        <taxon>Pseudomonadati</taxon>
        <taxon>Bacteroidota</taxon>
        <taxon>Chitinophagia</taxon>
        <taxon>Chitinophagales</taxon>
        <taxon>Chitinophagaceae</taxon>
        <taxon>Rhizosphaericola</taxon>
    </lineage>
</organism>
<accession>A0A5P2G4Z0</accession>
<dbReference type="KEGG" id="arac:E0W69_009250"/>
<dbReference type="RefSeq" id="WP_131329778.1">
    <property type="nucleotide sequence ID" value="NZ_CP044016.1"/>
</dbReference>
<proteinExistence type="predicted"/>
<evidence type="ECO:0000313" key="2">
    <source>
        <dbReference type="Proteomes" id="UP000292424"/>
    </source>
</evidence>
<protein>
    <submittedName>
        <fullName evidence="1">Uncharacterized protein</fullName>
    </submittedName>
</protein>
<gene>
    <name evidence="1" type="ORF">E0W69_009250</name>
</gene>
<dbReference type="Proteomes" id="UP000292424">
    <property type="component" value="Chromosome"/>
</dbReference>
<dbReference type="AlphaFoldDB" id="A0A5P2G4Z0"/>
<dbReference type="EMBL" id="CP044016">
    <property type="protein sequence ID" value="QES88830.1"/>
    <property type="molecule type" value="Genomic_DNA"/>
</dbReference>
<evidence type="ECO:0000313" key="1">
    <source>
        <dbReference type="EMBL" id="QES88830.1"/>
    </source>
</evidence>
<name>A0A5P2G4Z0_9BACT</name>
<sequence>MILKRDIATYYHFIQAKAGDEVKMIPDGDHGNVKIVEDKNGNRFPIHEDDILLEGGQIEDHIEIESIKVQSKATKKTIQKVTQTSLF</sequence>